<dbReference type="InterPro" id="IPR026267">
    <property type="entry name" value="YgjV"/>
</dbReference>
<keyword evidence="1" id="KW-0812">Transmembrane</keyword>
<dbReference type="OrthoDB" id="7858522at2"/>
<dbReference type="PIRSF" id="PIRSF011443">
    <property type="entry name" value="YgjV"/>
    <property type="match status" value="1"/>
</dbReference>
<evidence type="ECO:0000313" key="3">
    <source>
        <dbReference type="Proteomes" id="UP000294555"/>
    </source>
</evidence>
<name>A0A4R1NJ36_9GAMM</name>
<evidence type="ECO:0000256" key="1">
    <source>
        <dbReference type="SAM" id="Phobius"/>
    </source>
</evidence>
<keyword evidence="1" id="KW-1133">Transmembrane helix</keyword>
<keyword evidence="1" id="KW-0472">Membrane</keyword>
<feature type="transmembrane region" description="Helical" evidence="1">
    <location>
        <begin position="97"/>
        <end position="116"/>
    </location>
</feature>
<comment type="caution">
    <text evidence="2">The sequence shown here is derived from an EMBL/GenBank/DDBJ whole genome shotgun (WGS) entry which is preliminary data.</text>
</comment>
<dbReference type="Pfam" id="PF10688">
    <property type="entry name" value="Imp-YgjV"/>
    <property type="match status" value="1"/>
</dbReference>
<feature type="transmembrane region" description="Helical" evidence="1">
    <location>
        <begin position="136"/>
        <end position="159"/>
    </location>
</feature>
<dbReference type="Proteomes" id="UP000294555">
    <property type="component" value="Unassembled WGS sequence"/>
</dbReference>
<protein>
    <submittedName>
        <fullName evidence="2">Inner membrane protein</fullName>
    </submittedName>
</protein>
<proteinExistence type="predicted"/>
<reference evidence="2 3" key="1">
    <citation type="submission" date="2019-02" db="EMBL/GenBank/DDBJ databases">
        <title>Investigation of anaerobic lignin degradation for improved lignocellulosic biofuels.</title>
        <authorList>
            <person name="Deangelis K."/>
        </authorList>
    </citation>
    <scope>NUCLEOTIDE SEQUENCE [LARGE SCALE GENOMIC DNA]</scope>
    <source>
        <strain evidence="2 3">159R</strain>
    </source>
</reference>
<feature type="transmembrane region" description="Helical" evidence="1">
    <location>
        <begin position="74"/>
        <end position="90"/>
    </location>
</feature>
<keyword evidence="3" id="KW-1185">Reference proteome</keyword>
<feature type="transmembrane region" description="Helical" evidence="1">
    <location>
        <begin position="35"/>
        <end position="54"/>
    </location>
</feature>
<accession>A0A4R1NJ36</accession>
<dbReference type="RefSeq" id="WP_132923528.1">
    <property type="nucleotide sequence ID" value="NZ_SJOI01000001.1"/>
</dbReference>
<dbReference type="EMBL" id="SJOI01000001">
    <property type="protein sequence ID" value="TCL04766.1"/>
    <property type="molecule type" value="Genomic_DNA"/>
</dbReference>
<organism evidence="2 3">
    <name type="scientific">Sodalis ligni</name>
    <dbReference type="NCBI Taxonomy" id="2697027"/>
    <lineage>
        <taxon>Bacteria</taxon>
        <taxon>Pseudomonadati</taxon>
        <taxon>Pseudomonadota</taxon>
        <taxon>Gammaproteobacteria</taxon>
        <taxon>Enterobacterales</taxon>
        <taxon>Bruguierivoracaceae</taxon>
        <taxon>Sodalis</taxon>
    </lineage>
</organism>
<dbReference type="InterPro" id="IPR019629">
    <property type="entry name" value="Uncharacterised_HI1736/YgjV"/>
</dbReference>
<gene>
    <name evidence="2" type="ORF">EZJ58_2906</name>
</gene>
<evidence type="ECO:0000313" key="2">
    <source>
        <dbReference type="EMBL" id="TCL04766.1"/>
    </source>
</evidence>
<dbReference type="AlphaFoldDB" id="A0A4R1NJ36"/>
<sequence length="182" mass="20037">MSLYWIAQAVGGLAFIVGITMFIKRDDRKFKLQLSLYSAIIGCHFFLMGANAAGASASAELNALRTLIATRTRSIMVMFVFIILTTALGLGEVKHWVELLPVTGTVASTWALFRTRGLTTRCIMWCSTAGWVTHNLWLGSIGGSLTEGSFLIVNGIAIIRFRRMQLRGIDPFKDETTAVSTR</sequence>
<feature type="transmembrane region" description="Helical" evidence="1">
    <location>
        <begin position="6"/>
        <end position="23"/>
    </location>
</feature>